<keyword evidence="4 9" id="KW-0812">Transmembrane</keyword>
<evidence type="ECO:0000256" key="3">
    <source>
        <dbReference type="ARBA" id="ARBA00022475"/>
    </source>
</evidence>
<feature type="compositionally biased region" description="Low complexity" evidence="10">
    <location>
        <begin position="212"/>
        <end position="231"/>
    </location>
</feature>
<evidence type="ECO:0000256" key="2">
    <source>
        <dbReference type="ARBA" id="ARBA00022448"/>
    </source>
</evidence>
<evidence type="ECO:0000256" key="11">
    <source>
        <dbReference type="SAM" id="Phobius"/>
    </source>
</evidence>
<dbReference type="HAMAP" id="MF_00237">
    <property type="entry name" value="TatB"/>
    <property type="match status" value="1"/>
</dbReference>
<keyword evidence="2 9" id="KW-0813">Transport</keyword>
<protein>
    <recommendedName>
        <fullName evidence="9">Sec-independent protein translocase protein TatB</fullName>
    </recommendedName>
</protein>
<evidence type="ECO:0000256" key="10">
    <source>
        <dbReference type="SAM" id="MobiDB-lite"/>
    </source>
</evidence>
<evidence type="ECO:0000313" key="12">
    <source>
        <dbReference type="EMBL" id="WWT31294.1"/>
    </source>
</evidence>
<dbReference type="PANTHER" id="PTHR33162">
    <property type="entry name" value="SEC-INDEPENDENT PROTEIN TRANSLOCASE PROTEIN TATA, CHLOROPLASTIC"/>
    <property type="match status" value="1"/>
</dbReference>
<comment type="similarity">
    <text evidence="9">Belongs to the TatB family.</text>
</comment>
<evidence type="ECO:0000256" key="1">
    <source>
        <dbReference type="ARBA" id="ARBA00004167"/>
    </source>
</evidence>
<dbReference type="Gene3D" id="1.20.5.3310">
    <property type="match status" value="1"/>
</dbReference>
<organism evidence="12 13">
    <name type="scientific">Pelagibacterium nitratireducens</name>
    <dbReference type="NCBI Taxonomy" id="1046114"/>
    <lineage>
        <taxon>Bacteria</taxon>
        <taxon>Pseudomonadati</taxon>
        <taxon>Pseudomonadota</taxon>
        <taxon>Alphaproteobacteria</taxon>
        <taxon>Hyphomicrobiales</taxon>
        <taxon>Devosiaceae</taxon>
        <taxon>Pelagibacterium</taxon>
    </lineage>
</organism>
<evidence type="ECO:0000256" key="5">
    <source>
        <dbReference type="ARBA" id="ARBA00022927"/>
    </source>
</evidence>
<reference evidence="12 13" key="1">
    <citation type="submission" date="2024-02" db="EMBL/GenBank/DDBJ databases">
        <title>Complete genome sequence of Pelagibacterium nitratireducens ZH15.</title>
        <authorList>
            <person name="Zhao L.H."/>
        </authorList>
    </citation>
    <scope>NUCLEOTIDE SEQUENCE [LARGE SCALE GENOMIC DNA]</scope>
    <source>
        <strain evidence="12 13">ZH15</strain>
    </source>
</reference>
<dbReference type="InterPro" id="IPR018448">
    <property type="entry name" value="TatB"/>
</dbReference>
<evidence type="ECO:0000256" key="6">
    <source>
        <dbReference type="ARBA" id="ARBA00022989"/>
    </source>
</evidence>
<evidence type="ECO:0000256" key="4">
    <source>
        <dbReference type="ARBA" id="ARBA00022692"/>
    </source>
</evidence>
<accession>A0ABZ2HUH2</accession>
<keyword evidence="13" id="KW-1185">Reference proteome</keyword>
<dbReference type="InterPro" id="IPR003369">
    <property type="entry name" value="TatA/B/E"/>
</dbReference>
<evidence type="ECO:0000256" key="9">
    <source>
        <dbReference type="HAMAP-Rule" id="MF_00237"/>
    </source>
</evidence>
<keyword evidence="5 9" id="KW-0653">Protein transport</keyword>
<name>A0ABZ2HUH2_9HYPH</name>
<evidence type="ECO:0000313" key="13">
    <source>
        <dbReference type="Proteomes" id="UP001369958"/>
    </source>
</evidence>
<evidence type="ECO:0000256" key="7">
    <source>
        <dbReference type="ARBA" id="ARBA00023010"/>
    </source>
</evidence>
<feature type="compositionally biased region" description="Low complexity" evidence="10">
    <location>
        <begin position="183"/>
        <end position="196"/>
    </location>
</feature>
<keyword evidence="6 9" id="KW-1133">Transmembrane helix</keyword>
<keyword evidence="8 9" id="KW-0472">Membrane</keyword>
<dbReference type="PANTHER" id="PTHR33162:SF1">
    <property type="entry name" value="SEC-INDEPENDENT PROTEIN TRANSLOCASE PROTEIN TATA, CHLOROPLASTIC"/>
    <property type="match status" value="1"/>
</dbReference>
<dbReference type="NCBIfam" id="TIGR01410">
    <property type="entry name" value="tatB"/>
    <property type="match status" value="1"/>
</dbReference>
<keyword evidence="7 9" id="KW-0811">Translocation</keyword>
<feature type="transmembrane region" description="Helical" evidence="11">
    <location>
        <begin position="6"/>
        <end position="25"/>
    </location>
</feature>
<comment type="function">
    <text evidence="9">Part of the twin-arginine translocation (Tat) system that transports large folded proteins containing a characteristic twin-arginine motif in their signal peptide across membranes. Together with TatC, TatB is part of a receptor directly interacting with Tat signal peptides. TatB may form an oligomeric binding site that transiently accommodates folded Tat precursor proteins before their translocation.</text>
</comment>
<comment type="subunit">
    <text evidence="9">The Tat system comprises two distinct complexes: a TatABC complex, containing multiple copies of TatA, TatB and TatC subunits, and a separate TatA complex, containing only TatA subunits. Substrates initially bind to the TatABC complex, which probably triggers association of the separate TatA complex to form the active translocon.</text>
</comment>
<keyword evidence="3 9" id="KW-1003">Cell membrane</keyword>
<dbReference type="Pfam" id="PF02416">
    <property type="entry name" value="TatA_B_E"/>
    <property type="match status" value="1"/>
</dbReference>
<evidence type="ECO:0000256" key="8">
    <source>
        <dbReference type="ARBA" id="ARBA00023136"/>
    </source>
</evidence>
<proteinExistence type="inferred from homology"/>
<dbReference type="Proteomes" id="UP001369958">
    <property type="component" value="Chromosome"/>
</dbReference>
<feature type="region of interest" description="Disordered" evidence="10">
    <location>
        <begin position="140"/>
        <end position="246"/>
    </location>
</feature>
<dbReference type="RefSeq" id="WP_338606765.1">
    <property type="nucleotide sequence ID" value="NZ_CP146275.1"/>
</dbReference>
<gene>
    <name evidence="9 12" type="primary">tatB</name>
    <name evidence="12" type="ORF">V6617_09595</name>
</gene>
<dbReference type="EMBL" id="CP146275">
    <property type="protein sequence ID" value="WWT31294.1"/>
    <property type="molecule type" value="Genomic_DNA"/>
</dbReference>
<comment type="subcellular location">
    <subcellularLocation>
        <location evidence="9">Cell membrane</location>
        <topology evidence="9">Single-pass membrane protein</topology>
    </subcellularLocation>
    <subcellularLocation>
        <location evidence="1">Membrane</location>
        <topology evidence="1">Single-pass membrane protein</topology>
    </subcellularLocation>
</comment>
<sequence length="246" mass="25412">MLGLGWSEMLVIGIVLLVVVGPKDLPMMMRNVGRMMGTVRRMGNDFRREIDKAIAADEIAEAKKAISDPLKQTSAEINREFNSIRNGKVEPTGKLKPPATGEESVVDAIHAQAGITPSRAEPSAASAALRAKVSESVAKPANAATTEAEQPAPIADAPAKTKVKAAPRKAATSTAKTSEPKSKAPAKAAKPAAAAKAAKKPAAKKTADEKPAAQQKPASKTGATKTTARKAAPARKKAVAETGGDK</sequence>
<dbReference type="PRINTS" id="PR01506">
    <property type="entry name" value="TATBPROTEIN"/>
</dbReference>